<proteinExistence type="inferred from homology"/>
<evidence type="ECO:0000256" key="3">
    <source>
        <dbReference type="ARBA" id="ARBA00023125"/>
    </source>
</evidence>
<dbReference type="InterPro" id="IPR044946">
    <property type="entry name" value="Restrct_endonuc_typeI_TRD_sf"/>
</dbReference>
<dbReference type="Proteomes" id="UP001235094">
    <property type="component" value="Unassembled WGS sequence"/>
</dbReference>
<evidence type="ECO:0000256" key="1">
    <source>
        <dbReference type="ARBA" id="ARBA00010923"/>
    </source>
</evidence>
<dbReference type="Pfam" id="PF01420">
    <property type="entry name" value="Methylase_S"/>
    <property type="match status" value="1"/>
</dbReference>
<dbReference type="SUPFAM" id="SSF116734">
    <property type="entry name" value="DNA methylase specificity domain"/>
    <property type="match status" value="2"/>
</dbReference>
<dbReference type="Gene3D" id="3.90.220.20">
    <property type="entry name" value="DNA methylase specificity domains"/>
    <property type="match status" value="2"/>
</dbReference>
<comment type="similarity">
    <text evidence="1">Belongs to the type-I restriction system S methylase family.</text>
</comment>
<dbReference type="PANTHER" id="PTHR30408:SF13">
    <property type="entry name" value="TYPE I RESTRICTION ENZYME HINDI SPECIFICITY SUBUNIT"/>
    <property type="match status" value="1"/>
</dbReference>
<reference evidence="5 6" key="1">
    <citation type="submission" date="2023-07" db="EMBL/GenBank/DDBJ databases">
        <title>Genomic Encyclopedia of Type Strains, Phase IV (KMG-IV): sequencing the most valuable type-strain genomes for metagenomic binning, comparative biology and taxonomic classification.</title>
        <authorList>
            <person name="Goeker M."/>
        </authorList>
    </citation>
    <scope>NUCLEOTIDE SEQUENCE [LARGE SCALE GENOMIC DNA]</scope>
    <source>
        <strain evidence="5 6">DSM 15561</strain>
    </source>
</reference>
<sequence>MAEWPIYTVHQLIELGVIERPMDGNHGSIHPKTADFVESGIPFIMASDLKGGRVDLINCAFISEKQAGQLAKGFSIPGDVLLSHKATLGRTAIVQDCNFPFIMLTPQVTYYRIKDENRLNNRFLKYYFNSRPFLDIFEAWAGGGSTRSYLGITAQRDLPIPMPPIEVQLAIAELVGPLDDKIEVNRRMNETLEAMARAIFKDWFVDFGPTRTKMALRGEDPQKENVARAPYLAPDIWSLFPDHLDNDGKPEGWGEQPLDQIADFLNGLALQKYPANGGLSLPIIKISQLRAASIASADIASADIPTSYVVQNGDVLFSWSGSLIHRVWTAGRGALNQHLFKVTSKHFPKWFFFHWIAEHMPSFQATAASKATTMGHIQRHHLTQAMTFVGPPAVMKAADEIIGPLFDRQIANDLESRTLAATRDLLLPKLMSGEIRVRDAEKLVEAVA</sequence>
<evidence type="ECO:0000313" key="6">
    <source>
        <dbReference type="Proteomes" id="UP001235094"/>
    </source>
</evidence>
<dbReference type="InterPro" id="IPR000055">
    <property type="entry name" value="Restrct_endonuc_typeI_TRD"/>
</dbReference>
<dbReference type="GO" id="GO:0009035">
    <property type="term" value="F:type I site-specific deoxyribonuclease activity"/>
    <property type="evidence" value="ECO:0007669"/>
    <property type="project" value="UniProtKB-EC"/>
</dbReference>
<protein>
    <submittedName>
        <fullName evidence="5">Type I restriction enzyme S subunit</fullName>
        <ecNumber evidence="5">3.1.21.3</ecNumber>
    </submittedName>
</protein>
<accession>A0ABU0LVB0</accession>
<dbReference type="EMBL" id="JAUSVR010000015">
    <property type="protein sequence ID" value="MDQ0512646.1"/>
    <property type="molecule type" value="Genomic_DNA"/>
</dbReference>
<dbReference type="EC" id="3.1.21.3" evidence="5"/>
<keyword evidence="2" id="KW-0680">Restriction system</keyword>
<keyword evidence="6" id="KW-1185">Reference proteome</keyword>
<dbReference type="RefSeq" id="WP_306891326.1">
    <property type="nucleotide sequence ID" value="NZ_JAUSVR010000015.1"/>
</dbReference>
<evidence type="ECO:0000256" key="2">
    <source>
        <dbReference type="ARBA" id="ARBA00022747"/>
    </source>
</evidence>
<evidence type="ECO:0000259" key="4">
    <source>
        <dbReference type="Pfam" id="PF01420"/>
    </source>
</evidence>
<keyword evidence="3" id="KW-0238">DNA-binding</keyword>
<dbReference type="InterPro" id="IPR052021">
    <property type="entry name" value="Type-I_RS_S_subunit"/>
</dbReference>
<gene>
    <name evidence="5" type="ORF">QOZ99_003558</name>
</gene>
<evidence type="ECO:0000313" key="5">
    <source>
        <dbReference type="EMBL" id="MDQ0512646.1"/>
    </source>
</evidence>
<dbReference type="PANTHER" id="PTHR30408">
    <property type="entry name" value="TYPE-1 RESTRICTION ENZYME ECOKI SPECIFICITY PROTEIN"/>
    <property type="match status" value="1"/>
</dbReference>
<organism evidence="5 6">
    <name type="scientific">Ancylobacter amanitiformis</name>
    <dbReference type="NCBI Taxonomy" id="217069"/>
    <lineage>
        <taxon>Bacteria</taxon>
        <taxon>Pseudomonadati</taxon>
        <taxon>Pseudomonadota</taxon>
        <taxon>Alphaproteobacteria</taxon>
        <taxon>Hyphomicrobiales</taxon>
        <taxon>Xanthobacteraceae</taxon>
        <taxon>Ancylobacter</taxon>
    </lineage>
</organism>
<name>A0ABU0LVB0_9HYPH</name>
<comment type="caution">
    <text evidence="5">The sequence shown here is derived from an EMBL/GenBank/DDBJ whole genome shotgun (WGS) entry which is preliminary data.</text>
</comment>
<keyword evidence="5" id="KW-0378">Hydrolase</keyword>
<feature type="domain" description="Type I restriction modification DNA specificity" evidence="4">
    <location>
        <begin position="40"/>
        <end position="193"/>
    </location>
</feature>